<dbReference type="InterPro" id="IPR042230">
    <property type="entry name" value="CusF_sf"/>
</dbReference>
<feature type="signal peptide" evidence="2">
    <location>
        <begin position="1"/>
        <end position="26"/>
    </location>
</feature>
<dbReference type="EMBL" id="JBBKZU010000011">
    <property type="protein sequence ID" value="MEJ8814057.1"/>
    <property type="molecule type" value="Genomic_DNA"/>
</dbReference>
<sequence>MKLGAIMKANRILLALALASASLAHAQSSEPAGHDAHHAQPAAGEQGLLSEGEVRKVDREAGKLTLRHGPLANLGMPAMTMVFAVADPKLLDGLSDGDKVRFTADKKEGKFVVTSIERAN</sequence>
<dbReference type="Gene3D" id="2.40.50.320">
    <property type="entry name" value="Copper binding periplasmic protein CusF"/>
    <property type="match status" value="1"/>
</dbReference>
<gene>
    <name evidence="3" type="ORF">WKW77_23435</name>
</gene>
<protein>
    <submittedName>
        <fullName evidence="3">Copper-binding protein</fullName>
    </submittedName>
</protein>
<organism evidence="3 4">
    <name type="scientific">Variovorax ureilyticus</name>
    <dbReference type="NCBI Taxonomy" id="1836198"/>
    <lineage>
        <taxon>Bacteria</taxon>
        <taxon>Pseudomonadati</taxon>
        <taxon>Pseudomonadota</taxon>
        <taxon>Betaproteobacteria</taxon>
        <taxon>Burkholderiales</taxon>
        <taxon>Comamonadaceae</taxon>
        <taxon>Variovorax</taxon>
    </lineage>
</organism>
<accession>A0ABU8VK63</accession>
<dbReference type="InterPro" id="IPR021647">
    <property type="entry name" value="CusF_Ec"/>
</dbReference>
<feature type="region of interest" description="Disordered" evidence="1">
    <location>
        <begin position="26"/>
        <end position="52"/>
    </location>
</feature>
<reference evidence="3 4" key="1">
    <citation type="submission" date="2024-03" db="EMBL/GenBank/DDBJ databases">
        <title>Novel species of the genus Variovorax.</title>
        <authorList>
            <person name="Liu Q."/>
            <person name="Xin Y.-H."/>
        </authorList>
    </citation>
    <scope>NUCLEOTIDE SEQUENCE [LARGE SCALE GENOMIC DNA]</scope>
    <source>
        <strain evidence="3 4">KACC 18899</strain>
    </source>
</reference>
<proteinExistence type="predicted"/>
<dbReference type="Proteomes" id="UP001365846">
    <property type="component" value="Unassembled WGS sequence"/>
</dbReference>
<feature type="chain" id="PRO_5047221206" evidence="2">
    <location>
        <begin position="27"/>
        <end position="120"/>
    </location>
</feature>
<name>A0ABU8VK63_9BURK</name>
<keyword evidence="2" id="KW-0732">Signal</keyword>
<dbReference type="RefSeq" id="WP_340359288.1">
    <property type="nucleotide sequence ID" value="NZ_JBBKZU010000011.1"/>
</dbReference>
<evidence type="ECO:0000313" key="3">
    <source>
        <dbReference type="EMBL" id="MEJ8814057.1"/>
    </source>
</evidence>
<evidence type="ECO:0000256" key="1">
    <source>
        <dbReference type="SAM" id="MobiDB-lite"/>
    </source>
</evidence>
<keyword evidence="4" id="KW-1185">Reference proteome</keyword>
<evidence type="ECO:0000256" key="2">
    <source>
        <dbReference type="SAM" id="SignalP"/>
    </source>
</evidence>
<evidence type="ECO:0000313" key="4">
    <source>
        <dbReference type="Proteomes" id="UP001365846"/>
    </source>
</evidence>
<comment type="caution">
    <text evidence="3">The sequence shown here is derived from an EMBL/GenBank/DDBJ whole genome shotgun (WGS) entry which is preliminary data.</text>
</comment>
<dbReference type="Pfam" id="PF11604">
    <property type="entry name" value="CusF_Ec"/>
    <property type="match status" value="1"/>
</dbReference>